<keyword evidence="2" id="KW-1133">Transmembrane helix</keyword>
<name>A0A518ETI7_9BACT</name>
<dbReference type="AlphaFoldDB" id="A0A518ETI7"/>
<dbReference type="GO" id="GO:0006508">
    <property type="term" value="P:proteolysis"/>
    <property type="evidence" value="ECO:0007669"/>
    <property type="project" value="InterPro"/>
</dbReference>
<dbReference type="InterPro" id="IPR007484">
    <property type="entry name" value="Peptidase_M28"/>
</dbReference>
<evidence type="ECO:0000313" key="4">
    <source>
        <dbReference type="EMBL" id="QDV07392.1"/>
    </source>
</evidence>
<evidence type="ECO:0000256" key="2">
    <source>
        <dbReference type="SAM" id="Phobius"/>
    </source>
</evidence>
<dbReference type="GO" id="GO:0008235">
    <property type="term" value="F:metalloexopeptidase activity"/>
    <property type="evidence" value="ECO:0007669"/>
    <property type="project" value="InterPro"/>
</dbReference>
<dbReference type="SUPFAM" id="SSF53187">
    <property type="entry name" value="Zn-dependent exopeptidases"/>
    <property type="match status" value="1"/>
</dbReference>
<dbReference type="InterPro" id="IPR046450">
    <property type="entry name" value="PA_dom_sf"/>
</dbReference>
<protein>
    <submittedName>
        <fullName evidence="4">Bacterial leucyl aminopeptidase</fullName>
        <ecNumber evidence="4">3.4.11.10</ecNumber>
    </submittedName>
</protein>
<keyword evidence="4" id="KW-0645">Protease</keyword>
<feature type="domain" description="Peptidase M28" evidence="3">
    <location>
        <begin position="425"/>
        <end position="634"/>
    </location>
</feature>
<keyword evidence="2" id="KW-0812">Transmembrane</keyword>
<dbReference type="PANTHER" id="PTHR12147">
    <property type="entry name" value="METALLOPEPTIDASE M28 FAMILY MEMBER"/>
    <property type="match status" value="1"/>
</dbReference>
<dbReference type="InterPro" id="IPR045175">
    <property type="entry name" value="M28_fam"/>
</dbReference>
<dbReference type="Gene3D" id="3.50.30.30">
    <property type="match status" value="1"/>
</dbReference>
<gene>
    <name evidence="4" type="ORF">Poly30_29160</name>
</gene>
<evidence type="ECO:0000256" key="1">
    <source>
        <dbReference type="SAM" id="MobiDB-lite"/>
    </source>
</evidence>
<dbReference type="EC" id="3.4.11.10" evidence="4"/>
<dbReference type="Gene3D" id="3.40.630.10">
    <property type="entry name" value="Zn peptidases"/>
    <property type="match status" value="1"/>
</dbReference>
<accession>A0A518ETI7</accession>
<feature type="region of interest" description="Disordered" evidence="1">
    <location>
        <begin position="1"/>
        <end position="60"/>
    </location>
</feature>
<keyword evidence="2" id="KW-0472">Membrane</keyword>
<keyword evidence="5" id="KW-1185">Reference proteome</keyword>
<dbReference type="OrthoDB" id="9762302at2"/>
<dbReference type="GO" id="GO:0004177">
    <property type="term" value="F:aminopeptidase activity"/>
    <property type="evidence" value="ECO:0007669"/>
    <property type="project" value="UniProtKB-KW"/>
</dbReference>
<sequence length="641" mass="68088">MKRGRGDGWGDGQDDDAESSETWERWRGRAGSSDGPDGFRRGGTGAASARLAVEPVGRSTGRTGPAWLGYLPLALLVTAGIAIGGITLLRILGGIGRERARDLALPTQPSEAPIEALGAIDETTLQAWIERLADPSLGGRDTPSAGLDRAQAWVAEEFRAIGLAPWTTHDSAHDSAHDLPHGGPLARPLGDETLRPYFHPFRASAAFFGRVPYEAPLFSGPGRGDAVCELILARSDARFTAGTDFVPIARSSAEDPIFRGEAEADLVFAGYAIDSRPNEYDDFADVDVSGKIALVLDGEPEGGAFEGRFQDDEVTAEACLWNKLDALAREGAAGALVVDLFTEDAPLEYRWTRAYWNPPTMDQVRGGLPTLRISVAAATTLLGTSPLALAEAIRGAGAPVAAPVPAGTKVRMRAATIREDVELRNVVGQIASEPGRGYLVVGAHLDHIGVGPRGRIGSGADDNASGVAAMLAVARALMSEDGRQRLAGTGVLFCAFTGEEDGRVGSEALVARLRSRPVAPGSRGRCLGMINLDMIGRGPATSAVVLGLTECPEMRAPFERALSSGLHGFDRVQEVTSPEFFQRSDHYAFYEAGIPALFLFEDWPHLPGIYHTWLDTPEKLSVPKVASMARLAALVAFELAR</sequence>
<feature type="transmembrane region" description="Helical" evidence="2">
    <location>
        <begin position="67"/>
        <end position="92"/>
    </location>
</feature>
<dbReference type="Pfam" id="PF04389">
    <property type="entry name" value="Peptidase_M28"/>
    <property type="match status" value="1"/>
</dbReference>
<dbReference type="SUPFAM" id="SSF52025">
    <property type="entry name" value="PA domain"/>
    <property type="match status" value="1"/>
</dbReference>
<keyword evidence="4" id="KW-0031">Aminopeptidase</keyword>
<evidence type="ECO:0000313" key="5">
    <source>
        <dbReference type="Proteomes" id="UP000320390"/>
    </source>
</evidence>
<keyword evidence="4" id="KW-0378">Hydrolase</keyword>
<organism evidence="4 5">
    <name type="scientific">Saltatorellus ferox</name>
    <dbReference type="NCBI Taxonomy" id="2528018"/>
    <lineage>
        <taxon>Bacteria</taxon>
        <taxon>Pseudomonadati</taxon>
        <taxon>Planctomycetota</taxon>
        <taxon>Planctomycetia</taxon>
        <taxon>Planctomycetia incertae sedis</taxon>
        <taxon>Saltatorellus</taxon>
    </lineage>
</organism>
<dbReference type="EMBL" id="CP036434">
    <property type="protein sequence ID" value="QDV07392.1"/>
    <property type="molecule type" value="Genomic_DNA"/>
</dbReference>
<dbReference type="Proteomes" id="UP000320390">
    <property type="component" value="Chromosome"/>
</dbReference>
<dbReference type="PANTHER" id="PTHR12147:SF26">
    <property type="entry name" value="PEPTIDASE M28 DOMAIN-CONTAINING PROTEIN"/>
    <property type="match status" value="1"/>
</dbReference>
<proteinExistence type="predicted"/>
<reference evidence="4 5" key="1">
    <citation type="submission" date="2019-02" db="EMBL/GenBank/DDBJ databases">
        <title>Deep-cultivation of Planctomycetes and their phenomic and genomic characterization uncovers novel biology.</title>
        <authorList>
            <person name="Wiegand S."/>
            <person name="Jogler M."/>
            <person name="Boedeker C."/>
            <person name="Pinto D."/>
            <person name="Vollmers J."/>
            <person name="Rivas-Marin E."/>
            <person name="Kohn T."/>
            <person name="Peeters S.H."/>
            <person name="Heuer A."/>
            <person name="Rast P."/>
            <person name="Oberbeckmann S."/>
            <person name="Bunk B."/>
            <person name="Jeske O."/>
            <person name="Meyerdierks A."/>
            <person name="Storesund J.E."/>
            <person name="Kallscheuer N."/>
            <person name="Luecker S."/>
            <person name="Lage O.M."/>
            <person name="Pohl T."/>
            <person name="Merkel B.J."/>
            <person name="Hornburger P."/>
            <person name="Mueller R.-W."/>
            <person name="Bruemmer F."/>
            <person name="Labrenz M."/>
            <person name="Spormann A.M."/>
            <person name="Op den Camp H."/>
            <person name="Overmann J."/>
            <person name="Amann R."/>
            <person name="Jetten M.S.M."/>
            <person name="Mascher T."/>
            <person name="Medema M.H."/>
            <person name="Devos D.P."/>
            <person name="Kaster A.-K."/>
            <person name="Ovreas L."/>
            <person name="Rohde M."/>
            <person name="Galperin M.Y."/>
            <person name="Jogler C."/>
        </authorList>
    </citation>
    <scope>NUCLEOTIDE SEQUENCE [LARGE SCALE GENOMIC DNA]</scope>
    <source>
        <strain evidence="4 5">Poly30</strain>
    </source>
</reference>
<evidence type="ECO:0000259" key="3">
    <source>
        <dbReference type="Pfam" id="PF04389"/>
    </source>
</evidence>
<dbReference type="RefSeq" id="WP_145198382.1">
    <property type="nucleotide sequence ID" value="NZ_CP036434.1"/>
</dbReference>
<feature type="compositionally biased region" description="Acidic residues" evidence="1">
    <location>
        <begin position="12"/>
        <end position="21"/>
    </location>
</feature>